<dbReference type="CDD" id="cd20035">
    <property type="entry name" value="FH_FOXQ2-like"/>
    <property type="match status" value="1"/>
</dbReference>
<evidence type="ECO:0000256" key="3">
    <source>
        <dbReference type="PROSITE-ProRule" id="PRU00089"/>
    </source>
</evidence>
<dbReference type="PROSITE" id="PS50039">
    <property type="entry name" value="FORK_HEAD_3"/>
    <property type="match status" value="1"/>
</dbReference>
<dbReference type="GO" id="GO:0005634">
    <property type="term" value="C:nucleus"/>
    <property type="evidence" value="ECO:0007669"/>
    <property type="project" value="UniProtKB-SubCell"/>
</dbReference>
<dbReference type="PANTHER" id="PTHR11829">
    <property type="entry name" value="FORKHEAD BOX PROTEIN"/>
    <property type="match status" value="1"/>
</dbReference>
<evidence type="ECO:0000256" key="2">
    <source>
        <dbReference type="ARBA" id="ARBA00023242"/>
    </source>
</evidence>
<dbReference type="SMART" id="SM00339">
    <property type="entry name" value="FH"/>
    <property type="match status" value="1"/>
</dbReference>
<dbReference type="Pfam" id="PF00250">
    <property type="entry name" value="Forkhead"/>
    <property type="match status" value="1"/>
</dbReference>
<dbReference type="InterPro" id="IPR001766">
    <property type="entry name" value="Fork_head_dom"/>
</dbReference>
<dbReference type="InterPro" id="IPR050211">
    <property type="entry name" value="FOX_domain-containing"/>
</dbReference>
<dbReference type="FunFam" id="1.10.10.10:FF:000135">
    <property type="entry name" value="forkhead box protein G1"/>
    <property type="match status" value="1"/>
</dbReference>
<keyword evidence="6" id="KW-1185">Reference proteome</keyword>
<gene>
    <name evidence="5" type="ORF">MCOR_51731</name>
</gene>
<evidence type="ECO:0000313" key="6">
    <source>
        <dbReference type="Proteomes" id="UP000507470"/>
    </source>
</evidence>
<dbReference type="Gene3D" id="1.10.10.10">
    <property type="entry name" value="Winged helix-like DNA-binding domain superfamily/Winged helix DNA-binding domain"/>
    <property type="match status" value="1"/>
</dbReference>
<dbReference type="GO" id="GO:0000981">
    <property type="term" value="F:DNA-binding transcription factor activity, RNA polymerase II-specific"/>
    <property type="evidence" value="ECO:0007669"/>
    <property type="project" value="TreeGrafter"/>
</dbReference>
<dbReference type="PRINTS" id="PR00053">
    <property type="entry name" value="FORKHEAD"/>
</dbReference>
<keyword evidence="1 3" id="KW-0238">DNA-binding</keyword>
<accession>A0A6J8EGG0</accession>
<dbReference type="PANTHER" id="PTHR11829:SF142">
    <property type="entry name" value="FORK-HEAD DOMAIN-CONTAINING PROTEIN"/>
    <property type="match status" value="1"/>
</dbReference>
<dbReference type="SUPFAM" id="SSF46785">
    <property type="entry name" value="Winged helix' DNA-binding domain"/>
    <property type="match status" value="1"/>
</dbReference>
<evidence type="ECO:0000313" key="5">
    <source>
        <dbReference type="EMBL" id="CAC5419388.1"/>
    </source>
</evidence>
<proteinExistence type="predicted"/>
<dbReference type="InterPro" id="IPR036388">
    <property type="entry name" value="WH-like_DNA-bd_sf"/>
</dbReference>
<dbReference type="AlphaFoldDB" id="A0A6J8EGG0"/>
<dbReference type="GO" id="GO:0000978">
    <property type="term" value="F:RNA polymerase II cis-regulatory region sequence-specific DNA binding"/>
    <property type="evidence" value="ECO:0007669"/>
    <property type="project" value="TreeGrafter"/>
</dbReference>
<dbReference type="GO" id="GO:0030154">
    <property type="term" value="P:cell differentiation"/>
    <property type="evidence" value="ECO:0007669"/>
    <property type="project" value="TreeGrafter"/>
</dbReference>
<sequence length="298" mass="34064">MMTTSQFNIYYLTRGDTERVKRDSVSSEGVGFWTSSICTSESENSYSDSDESLAQVQLSFDRSIKNRLSCSDTNKKPSHSYIAMISMAILSKPKKKMLLNDIYQYIMDNFPFYNNKEKAWRNSIRHNLSLNECFVKNGRSNNGKGNYWSIHLTCLEDFAKGDFRRRKARRRARKNSVKTVNDSAYGNHHQQKLGYVAMTSSQIGFHPYSVKGFPMHTDSENQYQNFQSPVSTFGMTRTPFPAAMQSFGNDSLFPIAPSSSMGPSFNAHSTYCTSSYFSPSTNSVFYPPCHIQKEFPDW</sequence>
<dbReference type="InterPro" id="IPR036390">
    <property type="entry name" value="WH_DNA-bd_sf"/>
</dbReference>
<evidence type="ECO:0000259" key="4">
    <source>
        <dbReference type="PROSITE" id="PS50039"/>
    </source>
</evidence>
<feature type="DNA-binding region" description="Fork-head" evidence="3">
    <location>
        <begin position="76"/>
        <end position="168"/>
    </location>
</feature>
<dbReference type="PROSITE" id="PS00658">
    <property type="entry name" value="FORK_HEAD_2"/>
    <property type="match status" value="1"/>
</dbReference>
<dbReference type="GO" id="GO:0009653">
    <property type="term" value="P:anatomical structure morphogenesis"/>
    <property type="evidence" value="ECO:0007669"/>
    <property type="project" value="TreeGrafter"/>
</dbReference>
<dbReference type="InterPro" id="IPR030456">
    <property type="entry name" value="TF_fork_head_CS_2"/>
</dbReference>
<dbReference type="InterPro" id="IPR047519">
    <property type="entry name" value="FH_FOXQ2-like"/>
</dbReference>
<dbReference type="OrthoDB" id="5954824at2759"/>
<evidence type="ECO:0000256" key="1">
    <source>
        <dbReference type="ARBA" id="ARBA00023125"/>
    </source>
</evidence>
<comment type="subcellular location">
    <subcellularLocation>
        <location evidence="3">Nucleus</location>
    </subcellularLocation>
</comment>
<keyword evidence="2 3" id="KW-0539">Nucleus</keyword>
<dbReference type="EMBL" id="CACVKT020009028">
    <property type="protein sequence ID" value="CAC5419388.1"/>
    <property type="molecule type" value="Genomic_DNA"/>
</dbReference>
<name>A0A6J8EGG0_MYTCO</name>
<dbReference type="Proteomes" id="UP000507470">
    <property type="component" value="Unassembled WGS sequence"/>
</dbReference>
<organism evidence="5 6">
    <name type="scientific">Mytilus coruscus</name>
    <name type="common">Sea mussel</name>
    <dbReference type="NCBI Taxonomy" id="42192"/>
    <lineage>
        <taxon>Eukaryota</taxon>
        <taxon>Metazoa</taxon>
        <taxon>Spiralia</taxon>
        <taxon>Lophotrochozoa</taxon>
        <taxon>Mollusca</taxon>
        <taxon>Bivalvia</taxon>
        <taxon>Autobranchia</taxon>
        <taxon>Pteriomorphia</taxon>
        <taxon>Mytilida</taxon>
        <taxon>Mytiloidea</taxon>
        <taxon>Mytilidae</taxon>
        <taxon>Mytilinae</taxon>
        <taxon>Mytilus</taxon>
    </lineage>
</organism>
<feature type="domain" description="Fork-head" evidence="4">
    <location>
        <begin position="76"/>
        <end position="168"/>
    </location>
</feature>
<protein>
    <submittedName>
        <fullName evidence="5">Forkhead box protein L1</fullName>
    </submittedName>
</protein>
<reference evidence="5 6" key="1">
    <citation type="submission" date="2020-06" db="EMBL/GenBank/DDBJ databases">
        <authorList>
            <person name="Li R."/>
            <person name="Bekaert M."/>
        </authorList>
    </citation>
    <scope>NUCLEOTIDE SEQUENCE [LARGE SCALE GENOMIC DNA]</scope>
    <source>
        <strain evidence="6">wild</strain>
    </source>
</reference>